<dbReference type="Proteomes" id="UP001144256">
    <property type="component" value="Unassembled WGS sequence"/>
</dbReference>
<protein>
    <submittedName>
        <fullName evidence="2">Membrane protein</fullName>
    </submittedName>
</protein>
<evidence type="ECO:0000256" key="1">
    <source>
        <dbReference type="SAM" id="Phobius"/>
    </source>
</evidence>
<feature type="transmembrane region" description="Helical" evidence="1">
    <location>
        <begin position="31"/>
        <end position="51"/>
    </location>
</feature>
<dbReference type="EMBL" id="BRLB01000025">
    <property type="protein sequence ID" value="GKX32066.1"/>
    <property type="molecule type" value="Genomic_DNA"/>
</dbReference>
<organism evidence="2 3">
    <name type="scientific">Vallitalea longa</name>
    <dbReference type="NCBI Taxonomy" id="2936439"/>
    <lineage>
        <taxon>Bacteria</taxon>
        <taxon>Bacillati</taxon>
        <taxon>Bacillota</taxon>
        <taxon>Clostridia</taxon>
        <taxon>Lachnospirales</taxon>
        <taxon>Vallitaleaceae</taxon>
        <taxon>Vallitalea</taxon>
    </lineage>
</organism>
<gene>
    <name evidence="2" type="ORF">SH1V18_45460</name>
</gene>
<feature type="transmembrane region" description="Helical" evidence="1">
    <location>
        <begin position="7"/>
        <end position="25"/>
    </location>
</feature>
<dbReference type="InterPro" id="IPR021257">
    <property type="entry name" value="DUF2809"/>
</dbReference>
<sequence>MKLNKKYILIFLIILFIEIGIASFLEDSIIRPYIGDILVVVLIYTLIRGLIPKVIKLLPIYIFILATMVEFAQYLHIVDMLNLQDSKLLSIIIGSTFDVKDIVCYLIGTVILFIWIKIEKNINNS</sequence>
<keyword evidence="1" id="KW-0812">Transmembrane</keyword>
<evidence type="ECO:0000313" key="3">
    <source>
        <dbReference type="Proteomes" id="UP001144256"/>
    </source>
</evidence>
<keyword evidence="3" id="KW-1185">Reference proteome</keyword>
<evidence type="ECO:0000313" key="2">
    <source>
        <dbReference type="EMBL" id="GKX32066.1"/>
    </source>
</evidence>
<feature type="transmembrane region" description="Helical" evidence="1">
    <location>
        <begin position="58"/>
        <end position="77"/>
    </location>
</feature>
<accession>A0A9W5YFX9</accession>
<reference evidence="2" key="1">
    <citation type="submission" date="2022-06" db="EMBL/GenBank/DDBJ databases">
        <title>Vallitalea longa sp. nov., an anaerobic bacterium isolated from marine sediment.</title>
        <authorList>
            <person name="Hirano S."/>
            <person name="Terahara T."/>
            <person name="Mori K."/>
            <person name="Hamada M."/>
            <person name="Matsumoto R."/>
            <person name="Kobayashi T."/>
        </authorList>
    </citation>
    <scope>NUCLEOTIDE SEQUENCE</scope>
    <source>
        <strain evidence="2">SH18-1</strain>
    </source>
</reference>
<keyword evidence="1" id="KW-0472">Membrane</keyword>
<proteinExistence type="predicted"/>
<keyword evidence="1" id="KW-1133">Transmembrane helix</keyword>
<dbReference type="Pfam" id="PF10990">
    <property type="entry name" value="DUF2809"/>
    <property type="match status" value="1"/>
</dbReference>
<name>A0A9W5YFX9_9FIRM</name>
<feature type="transmembrane region" description="Helical" evidence="1">
    <location>
        <begin position="89"/>
        <end position="116"/>
    </location>
</feature>
<comment type="caution">
    <text evidence="2">The sequence shown here is derived from an EMBL/GenBank/DDBJ whole genome shotgun (WGS) entry which is preliminary data.</text>
</comment>
<dbReference type="AlphaFoldDB" id="A0A9W5YFX9"/>
<dbReference type="RefSeq" id="WP_281819464.1">
    <property type="nucleotide sequence ID" value="NZ_BRLB01000025.1"/>
</dbReference>